<dbReference type="PANTHER" id="PTHR24305:SF210">
    <property type="entry name" value="CYTOCHROME P450 MONOOXYGENASE ASQL-RELATED"/>
    <property type="match status" value="1"/>
</dbReference>
<dbReference type="Gene3D" id="1.10.630.10">
    <property type="entry name" value="Cytochrome P450"/>
    <property type="match status" value="1"/>
</dbReference>
<evidence type="ECO:0000256" key="1">
    <source>
        <dbReference type="ARBA" id="ARBA00001971"/>
    </source>
</evidence>
<name>A0A2G5HKK8_CERBT</name>
<evidence type="ECO:0000313" key="9">
    <source>
        <dbReference type="EMBL" id="WPB02475.1"/>
    </source>
</evidence>
<comment type="cofactor">
    <cofactor evidence="1 6">
        <name>heme</name>
        <dbReference type="ChEBI" id="CHEBI:30413"/>
    </cofactor>
</comment>
<keyword evidence="3 6" id="KW-0349">Heme</keyword>
<evidence type="ECO:0000256" key="7">
    <source>
        <dbReference type="SAM" id="Phobius"/>
    </source>
</evidence>
<feature type="transmembrane region" description="Helical" evidence="7">
    <location>
        <begin position="20"/>
        <end position="38"/>
    </location>
</feature>
<dbReference type="GO" id="GO:0016705">
    <property type="term" value="F:oxidoreductase activity, acting on paired donors, with incorporation or reduction of molecular oxygen"/>
    <property type="evidence" value="ECO:0007669"/>
    <property type="project" value="InterPro"/>
</dbReference>
<evidence type="ECO:0000313" key="10">
    <source>
        <dbReference type="Proteomes" id="UP000230605"/>
    </source>
</evidence>
<reference evidence="8 10" key="1">
    <citation type="submission" date="2015-10" db="EMBL/GenBank/DDBJ databases">
        <title>The cercosporin biosynthetic gene cluster was horizontally transferred to several fungal lineages and shown to be expanded in Cercospora beticola based on microsynteny with recipient genomes.</title>
        <authorList>
            <person name="De Jonge R."/>
            <person name="Ebert M.K."/>
            <person name="Suttle J.C."/>
            <person name="Jurick Ii W.M."/>
            <person name="Secor G.A."/>
            <person name="Thomma B.P."/>
            <person name="Van De Peer Y."/>
            <person name="Bolton M.D."/>
        </authorList>
    </citation>
    <scope>NUCLEOTIDE SEQUENCE [LARGE SCALE GENOMIC DNA]</scope>
    <source>
        <strain evidence="8 10">09-40</strain>
    </source>
</reference>
<organism evidence="8 10">
    <name type="scientific">Cercospora beticola</name>
    <name type="common">Sugarbeet leaf spot fungus</name>
    <dbReference type="NCBI Taxonomy" id="122368"/>
    <lineage>
        <taxon>Eukaryota</taxon>
        <taxon>Fungi</taxon>
        <taxon>Dikarya</taxon>
        <taxon>Ascomycota</taxon>
        <taxon>Pezizomycotina</taxon>
        <taxon>Dothideomycetes</taxon>
        <taxon>Dothideomycetidae</taxon>
        <taxon>Mycosphaerellales</taxon>
        <taxon>Mycosphaerellaceae</taxon>
        <taxon>Cercospora</taxon>
    </lineage>
</organism>
<keyword evidence="4 6" id="KW-0479">Metal-binding</keyword>
<feature type="binding site" description="axial binding residue" evidence="6">
    <location>
        <position position="450"/>
    </location>
    <ligand>
        <name>heme</name>
        <dbReference type="ChEBI" id="CHEBI:30413"/>
    </ligand>
    <ligandPart>
        <name>Fe</name>
        <dbReference type="ChEBI" id="CHEBI:18248"/>
    </ligandPart>
</feature>
<keyword evidence="7" id="KW-0812">Transmembrane</keyword>
<dbReference type="Proteomes" id="UP000230605">
    <property type="component" value="Chromosome 4"/>
</dbReference>
<evidence type="ECO:0000256" key="3">
    <source>
        <dbReference type="ARBA" id="ARBA00022617"/>
    </source>
</evidence>
<dbReference type="InterPro" id="IPR002401">
    <property type="entry name" value="Cyt_P450_E_grp-I"/>
</dbReference>
<dbReference type="SUPFAM" id="SSF48264">
    <property type="entry name" value="Cytochrome P450"/>
    <property type="match status" value="1"/>
</dbReference>
<dbReference type="InterPro" id="IPR050121">
    <property type="entry name" value="Cytochrome_P450_monoxygenase"/>
</dbReference>
<keyword evidence="11" id="KW-1185">Reference proteome</keyword>
<dbReference type="Pfam" id="PF00067">
    <property type="entry name" value="p450"/>
    <property type="match status" value="1"/>
</dbReference>
<sequence length="512" mass="57701">MASSGLEIAQHVQQSPGLAIIALLAGGVTLYTLGRIFYNLFLHPMRDVPGPWWWAASRIPFDYHSFNGTALHRILELHRQYGTEVRIAPNEVSLGDGAVWKEVWSAKPEFPKDPQFTEANFEPVKNVFMADKEDHSRFRRLLAYAFSAKGIKDQEPRFMYYIDLLIQRLHEHASEGKTLDMVDWYTMTVFDVLGDLTWGEPFNGLRDQVVHNWVDVSMHATEFFFKAGALMKHYLPFLIPILADPKLAEAHKLNSLYSAQLTERRADAGNDGPRGDFWDKVLIKSGENDKGEGMTLDEMKVNASFLILAGAETTATTLSGATYLLCKNPGVLQKVTQEVRTTFASSDEINLATVGQLTYMHHVLLEAMRMYPPVADGLPRVPPRGGAAVCGRWYPEGISIHANHFAINRLPGNFVRPDEFIPERWASDATDFSDDKKASFQPFAAGTRNCIGQNLAHAEMRLILSKILFDFDLELNEDKMGGRDWFATQKNFGVWFKDPVWVRMKAKAKAAA</sequence>
<dbReference type="InterPro" id="IPR001128">
    <property type="entry name" value="Cyt_P450"/>
</dbReference>
<keyword evidence="7" id="KW-1133">Transmembrane helix</keyword>
<dbReference type="EMBL" id="LKMD01000105">
    <property type="protein sequence ID" value="PIA93101.1"/>
    <property type="molecule type" value="Genomic_DNA"/>
</dbReference>
<dbReference type="GO" id="GO:0020037">
    <property type="term" value="F:heme binding"/>
    <property type="evidence" value="ECO:0007669"/>
    <property type="project" value="InterPro"/>
</dbReference>
<keyword evidence="5 6" id="KW-0408">Iron</keyword>
<dbReference type="Proteomes" id="UP001302367">
    <property type="component" value="Chromosome 4"/>
</dbReference>
<dbReference type="OrthoDB" id="1470350at2759"/>
<dbReference type="PANTHER" id="PTHR24305">
    <property type="entry name" value="CYTOCHROME P450"/>
    <property type="match status" value="1"/>
</dbReference>
<comment type="similarity">
    <text evidence="2">Belongs to the cytochrome P450 family.</text>
</comment>
<dbReference type="PRINTS" id="PR00463">
    <property type="entry name" value="EP450I"/>
</dbReference>
<evidence type="ECO:0000256" key="6">
    <source>
        <dbReference type="PIRSR" id="PIRSR602401-1"/>
    </source>
</evidence>
<keyword evidence="7" id="KW-0472">Membrane</keyword>
<evidence type="ECO:0000313" key="11">
    <source>
        <dbReference type="Proteomes" id="UP001302367"/>
    </source>
</evidence>
<dbReference type="GO" id="GO:0005506">
    <property type="term" value="F:iron ion binding"/>
    <property type="evidence" value="ECO:0007669"/>
    <property type="project" value="InterPro"/>
</dbReference>
<accession>A0A2G5HKK8</accession>
<evidence type="ECO:0000256" key="5">
    <source>
        <dbReference type="ARBA" id="ARBA00023004"/>
    </source>
</evidence>
<protein>
    <submittedName>
        <fullName evidence="8">Versicolorin B desaturase</fullName>
    </submittedName>
</protein>
<reference evidence="9 11" key="2">
    <citation type="submission" date="2023-09" db="EMBL/GenBank/DDBJ databases">
        <title>Complete-Gapless Cercospora beticola genome.</title>
        <authorList>
            <person name="Wyatt N.A."/>
            <person name="Spanner R.E."/>
            <person name="Bolton M.D."/>
        </authorList>
    </citation>
    <scope>NUCLEOTIDE SEQUENCE [LARGE SCALE GENOMIC DNA]</scope>
    <source>
        <strain evidence="9">Cb09-40</strain>
    </source>
</reference>
<gene>
    <name evidence="8" type="ORF">CB0940_05164</name>
    <name evidence="9" type="ORF">RHO25_007111</name>
</gene>
<dbReference type="CDD" id="cd11058">
    <property type="entry name" value="CYP60B-like"/>
    <property type="match status" value="1"/>
</dbReference>
<dbReference type="InterPro" id="IPR036396">
    <property type="entry name" value="Cyt_P450_sf"/>
</dbReference>
<evidence type="ECO:0000256" key="4">
    <source>
        <dbReference type="ARBA" id="ARBA00022723"/>
    </source>
</evidence>
<dbReference type="GO" id="GO:0004497">
    <property type="term" value="F:monooxygenase activity"/>
    <property type="evidence" value="ECO:0007669"/>
    <property type="project" value="InterPro"/>
</dbReference>
<dbReference type="AlphaFoldDB" id="A0A2G5HKK8"/>
<proteinExistence type="inferred from homology"/>
<dbReference type="PRINTS" id="PR00385">
    <property type="entry name" value="P450"/>
</dbReference>
<evidence type="ECO:0000313" key="8">
    <source>
        <dbReference type="EMBL" id="PIA93101.1"/>
    </source>
</evidence>
<dbReference type="EMBL" id="CP134187">
    <property type="protein sequence ID" value="WPB02475.1"/>
    <property type="molecule type" value="Genomic_DNA"/>
</dbReference>
<evidence type="ECO:0000256" key="2">
    <source>
        <dbReference type="ARBA" id="ARBA00010617"/>
    </source>
</evidence>